<accession>E2AEI8</accession>
<dbReference type="InParanoid" id="E2AEI8"/>
<proteinExistence type="predicted"/>
<sequence>PLKIEFGHVCENPNEWEQRFEQKDFDNNRHSGKV</sequence>
<dbReference type="Proteomes" id="UP000000311">
    <property type="component" value="Unassembled WGS sequence"/>
</dbReference>
<feature type="non-terminal residue" evidence="1">
    <location>
        <position position="1"/>
    </location>
</feature>
<dbReference type="AlphaFoldDB" id="E2AEI8"/>
<gene>
    <name evidence="1" type="ORF">EAG_05534</name>
</gene>
<reference evidence="1 2" key="1">
    <citation type="journal article" date="2010" name="Science">
        <title>Genomic comparison of the ants Camponotus floridanus and Harpegnathos saltator.</title>
        <authorList>
            <person name="Bonasio R."/>
            <person name="Zhang G."/>
            <person name="Ye C."/>
            <person name="Mutti N.S."/>
            <person name="Fang X."/>
            <person name="Qin N."/>
            <person name="Donahue G."/>
            <person name="Yang P."/>
            <person name="Li Q."/>
            <person name="Li C."/>
            <person name="Zhang P."/>
            <person name="Huang Z."/>
            <person name="Berger S.L."/>
            <person name="Reinberg D."/>
            <person name="Wang J."/>
            <person name="Liebig J."/>
        </authorList>
    </citation>
    <scope>NUCLEOTIDE SEQUENCE [LARGE SCALE GENOMIC DNA]</scope>
    <source>
        <strain evidence="2">C129</strain>
    </source>
</reference>
<feature type="non-terminal residue" evidence="1">
    <location>
        <position position="34"/>
    </location>
</feature>
<dbReference type="EMBL" id="GL438862">
    <property type="protein sequence ID" value="EFN68145.1"/>
    <property type="molecule type" value="Genomic_DNA"/>
</dbReference>
<name>E2AEI8_CAMFO</name>
<keyword evidence="2" id="KW-1185">Reference proteome</keyword>
<organism evidence="2">
    <name type="scientific">Camponotus floridanus</name>
    <name type="common">Florida carpenter ant</name>
    <dbReference type="NCBI Taxonomy" id="104421"/>
    <lineage>
        <taxon>Eukaryota</taxon>
        <taxon>Metazoa</taxon>
        <taxon>Ecdysozoa</taxon>
        <taxon>Arthropoda</taxon>
        <taxon>Hexapoda</taxon>
        <taxon>Insecta</taxon>
        <taxon>Pterygota</taxon>
        <taxon>Neoptera</taxon>
        <taxon>Endopterygota</taxon>
        <taxon>Hymenoptera</taxon>
        <taxon>Apocrita</taxon>
        <taxon>Aculeata</taxon>
        <taxon>Formicoidea</taxon>
        <taxon>Formicidae</taxon>
        <taxon>Formicinae</taxon>
        <taxon>Camponotus</taxon>
    </lineage>
</organism>
<evidence type="ECO:0000313" key="1">
    <source>
        <dbReference type="EMBL" id="EFN68145.1"/>
    </source>
</evidence>
<protein>
    <submittedName>
        <fullName evidence="1">Uncharacterized protein</fullName>
    </submittedName>
</protein>
<evidence type="ECO:0000313" key="2">
    <source>
        <dbReference type="Proteomes" id="UP000000311"/>
    </source>
</evidence>